<keyword evidence="5 43" id="KW-0378">Hydrolase</keyword>
<evidence type="ECO:0000256" key="19">
    <source>
        <dbReference type="ARBA" id="ARBA00051346"/>
    </source>
</evidence>
<keyword evidence="40" id="KW-0812">Transmembrane</keyword>
<feature type="transmembrane region" description="Helical" evidence="40">
    <location>
        <begin position="15"/>
        <end position="38"/>
    </location>
</feature>
<evidence type="ECO:0000256" key="23">
    <source>
        <dbReference type="ARBA" id="ARBA00052289"/>
    </source>
</evidence>
<comment type="catalytic activity">
    <reaction evidence="12">
        <text>N-(5Z,8Z,11Z,14Z-eicosatetraenoyl)-L-serine + H2O = (5Z,8Z,11Z,14Z)-eicosatetraenoate + L-serine</text>
        <dbReference type="Rhea" id="RHEA:64116"/>
        <dbReference type="ChEBI" id="CHEBI:15377"/>
        <dbReference type="ChEBI" id="CHEBI:32395"/>
        <dbReference type="ChEBI" id="CHEBI:33384"/>
        <dbReference type="ChEBI" id="CHEBI:149697"/>
    </reaction>
    <physiologicalReaction direction="left-to-right" evidence="12">
        <dbReference type="Rhea" id="RHEA:64117"/>
    </physiologicalReaction>
</comment>
<dbReference type="InterPro" id="IPR052096">
    <property type="entry name" value="Endocannabinoid_amidase"/>
</dbReference>
<dbReference type="AlphaFoldDB" id="A0AAJ7TPW5"/>
<evidence type="ECO:0000256" key="36">
    <source>
        <dbReference type="ARBA" id="ARBA00077157"/>
    </source>
</evidence>
<comment type="catalytic activity">
    <reaction evidence="13">
        <text>(11Z,14Z)-eicosadienamide + H2O = (11Z,14Z)-eicosadienoate + NH4(+)</text>
        <dbReference type="Rhea" id="RHEA:63004"/>
        <dbReference type="ChEBI" id="CHEBI:15377"/>
        <dbReference type="ChEBI" id="CHEBI:28938"/>
        <dbReference type="ChEBI" id="CHEBI:77220"/>
        <dbReference type="ChEBI" id="CHEBI:146165"/>
    </reaction>
    <physiologicalReaction direction="left-to-right" evidence="13">
        <dbReference type="Rhea" id="RHEA:63005"/>
    </physiologicalReaction>
</comment>
<keyword evidence="4" id="KW-0597">Phosphoprotein</keyword>
<dbReference type="RefSeq" id="XP_032821859.1">
    <property type="nucleotide sequence ID" value="XM_032965968.1"/>
</dbReference>
<organism evidence="42 43">
    <name type="scientific">Petromyzon marinus</name>
    <name type="common">Sea lamprey</name>
    <dbReference type="NCBI Taxonomy" id="7757"/>
    <lineage>
        <taxon>Eukaryota</taxon>
        <taxon>Metazoa</taxon>
        <taxon>Chordata</taxon>
        <taxon>Craniata</taxon>
        <taxon>Vertebrata</taxon>
        <taxon>Cyclostomata</taxon>
        <taxon>Hyperoartia</taxon>
        <taxon>Petromyzontiformes</taxon>
        <taxon>Petromyzontidae</taxon>
        <taxon>Petromyzon</taxon>
    </lineage>
</organism>
<evidence type="ECO:0000256" key="18">
    <source>
        <dbReference type="ARBA" id="ARBA00051311"/>
    </source>
</evidence>
<comment type="catalytic activity">
    <reaction evidence="15">
        <text>tetradecamide + H2O = tetradecanoate + NH4(+)</text>
        <dbReference type="Rhea" id="RHEA:62992"/>
        <dbReference type="ChEBI" id="CHEBI:15377"/>
        <dbReference type="ChEBI" id="CHEBI:28938"/>
        <dbReference type="ChEBI" id="CHEBI:30807"/>
        <dbReference type="ChEBI" id="CHEBI:137125"/>
    </reaction>
    <physiologicalReaction direction="left-to-right" evidence="15">
        <dbReference type="Rhea" id="RHEA:62993"/>
    </physiologicalReaction>
</comment>
<sequence>MWGDQGRLGASSAPASWGFVAAAAGAVGGAALLVRAALDRSRGLEWSRRARGPRDRRTEARAGLRRGLCFLLQGASIGAKEEILGLSLQELTQRLQDNQLLPSDVLQTYLLKALEVDEKTNSVVQFLPESLTQAQALEKVNASNRGLLHGVPVSIKENFDIQGCYSTCGLICGVENLAAEDCVIAKVLRHQGAVIFAKTNVPQSLLSFECSNPIFGQTSHPMDATRSPGGSSGGEGALIGGGGSILGIGSDIGGSIRIPASFCGICGLKPTGGRLSNKGGQSSISGQKGVIPSAGPIARDVDGLALCMEALLCPKLFALDPTVPPLPFDRKIYENKSPMVVGYYEGDGFIQPNPSMRRSVREARALLENNGHKLVPFEPPRLEYCLTELVMKVLFADGAETLLGKFAGDVVDPNLHYQISMYRIPKLLSWLLSVLTKPFAPRQSKALRMQGGVKNVAALWKLHAAIEAYRTEFISAWRVAGIEVLLCPALGPALKIGHGGKLSALTVFHILYNLLNFPAGVVPMGTVTVQDEQELSDYRGHYGDIWEKAFPKAVAGGVGLPLSVQCVALPWQEEQCLRLMREVENAARS</sequence>
<dbReference type="PANTHER" id="PTHR45847:SF6">
    <property type="entry name" value="FATTY ACID AMIDE HYDROLASE"/>
    <property type="match status" value="1"/>
</dbReference>
<comment type="catalytic activity">
    <reaction evidence="32">
        <text>(8Z,11Z,14Z)-eicosatrienamide + H2O = (8Z,11Z,14Z)-eicosatrienoate + NH4(+)</text>
        <dbReference type="Rhea" id="RHEA:62996"/>
        <dbReference type="ChEBI" id="CHEBI:15377"/>
        <dbReference type="ChEBI" id="CHEBI:28938"/>
        <dbReference type="ChEBI" id="CHEBI:71589"/>
        <dbReference type="ChEBI" id="CHEBI:146163"/>
    </reaction>
    <physiologicalReaction direction="left-to-right" evidence="32">
        <dbReference type="Rhea" id="RHEA:62997"/>
    </physiologicalReaction>
</comment>
<comment type="catalytic activity">
    <reaction evidence="1">
        <text>(9Z)-octadecenamide + H2O = (9Z)-octadecenoate + NH4(+)</text>
        <dbReference type="Rhea" id="RHEA:26506"/>
        <dbReference type="ChEBI" id="CHEBI:15377"/>
        <dbReference type="ChEBI" id="CHEBI:28938"/>
        <dbReference type="ChEBI" id="CHEBI:30823"/>
        <dbReference type="ChEBI" id="CHEBI:116314"/>
        <dbReference type="EC" id="3.5.1.99"/>
    </reaction>
    <physiologicalReaction direction="left-to-right" evidence="1">
        <dbReference type="Rhea" id="RHEA:26507"/>
    </physiologicalReaction>
</comment>
<proteinExistence type="inferred from homology"/>
<dbReference type="InterPro" id="IPR020556">
    <property type="entry name" value="Amidase_CS"/>
</dbReference>
<keyword evidence="7" id="KW-0443">Lipid metabolism</keyword>
<dbReference type="PANTHER" id="PTHR45847">
    <property type="entry name" value="FATTY ACID AMIDE HYDROLASE"/>
    <property type="match status" value="1"/>
</dbReference>
<comment type="similarity">
    <text evidence="2">Belongs to the amidase family.</text>
</comment>
<evidence type="ECO:0000256" key="2">
    <source>
        <dbReference type="ARBA" id="ARBA00009199"/>
    </source>
</evidence>
<dbReference type="InterPro" id="IPR036928">
    <property type="entry name" value="AS_sf"/>
</dbReference>
<evidence type="ECO:0000256" key="16">
    <source>
        <dbReference type="ARBA" id="ARBA00050992"/>
    </source>
</evidence>
<comment type="catalytic activity">
    <reaction evidence="29">
        <text>N-tricosanoyl-taurine + H2O = tricosanoate + taurine</text>
        <dbReference type="Rhea" id="RHEA:63164"/>
        <dbReference type="ChEBI" id="CHEBI:15377"/>
        <dbReference type="ChEBI" id="CHEBI:79007"/>
        <dbReference type="ChEBI" id="CHEBI:146197"/>
        <dbReference type="ChEBI" id="CHEBI:507393"/>
    </reaction>
    <physiologicalReaction direction="left-to-right" evidence="29">
        <dbReference type="Rhea" id="RHEA:63165"/>
    </physiologicalReaction>
</comment>
<evidence type="ECO:0000256" key="24">
    <source>
        <dbReference type="ARBA" id="ARBA00052337"/>
    </source>
</evidence>
<comment type="catalytic activity">
    <reaction evidence="24">
        <text>(9Z,12Z,15Z)-octadecatrienamide + H2O = (9Z,12Z,15Z)-octadecatrienoate + NH4(+)</text>
        <dbReference type="Rhea" id="RHEA:62976"/>
        <dbReference type="ChEBI" id="CHEBI:15377"/>
        <dbReference type="ChEBI" id="CHEBI:28938"/>
        <dbReference type="ChEBI" id="CHEBI:32387"/>
        <dbReference type="ChEBI" id="CHEBI:142684"/>
    </reaction>
    <physiologicalReaction direction="left-to-right" evidence="24">
        <dbReference type="Rhea" id="RHEA:62977"/>
    </physiologicalReaction>
</comment>
<feature type="domain" description="Amidase" evidence="41">
    <location>
        <begin position="104"/>
        <end position="577"/>
    </location>
</feature>
<keyword evidence="40" id="KW-0472">Membrane</keyword>
<evidence type="ECO:0000256" key="8">
    <source>
        <dbReference type="ARBA" id="ARBA00047450"/>
    </source>
</evidence>
<comment type="catalytic activity">
    <reaction evidence="31">
        <text>(11Z,14Z,17Z)-eicosatrienamide + H2O = (11Z,14Z,17Z)-eicosatrienoate + NH4(+)</text>
        <dbReference type="Rhea" id="RHEA:63000"/>
        <dbReference type="ChEBI" id="CHEBI:15377"/>
        <dbReference type="ChEBI" id="CHEBI:28938"/>
        <dbReference type="ChEBI" id="CHEBI:77223"/>
        <dbReference type="ChEBI" id="CHEBI:146164"/>
    </reaction>
    <physiologicalReaction direction="left-to-right" evidence="31">
        <dbReference type="Rhea" id="RHEA:63001"/>
    </physiologicalReaction>
</comment>
<evidence type="ECO:0000256" key="29">
    <source>
        <dbReference type="ARBA" id="ARBA00052634"/>
    </source>
</evidence>
<evidence type="ECO:0000256" key="32">
    <source>
        <dbReference type="ARBA" id="ARBA00052857"/>
    </source>
</evidence>
<accession>A0AAJ7TPW5</accession>
<evidence type="ECO:0000256" key="27">
    <source>
        <dbReference type="ARBA" id="ARBA00052512"/>
    </source>
</evidence>
<comment type="catalytic activity">
    <reaction evidence="27">
        <text>(6Z)-octadecenamide + H2O = (6Z)-octadecenoate + NH4(+)</text>
        <dbReference type="Rhea" id="RHEA:63008"/>
        <dbReference type="ChEBI" id="CHEBI:15377"/>
        <dbReference type="ChEBI" id="CHEBI:28938"/>
        <dbReference type="ChEBI" id="CHEBI:32375"/>
        <dbReference type="ChEBI" id="CHEBI:146168"/>
    </reaction>
    <physiologicalReaction direction="left-to-right" evidence="27">
        <dbReference type="Rhea" id="RHEA:63009"/>
    </physiologicalReaction>
</comment>
<comment type="catalytic activity">
    <reaction evidence="17">
        <text>(5Z,8Z,11Z,14Z)-eicosatetraenamide + H2O = (5Z,8Z,11Z,14Z)-eicosatetraenoate + NH4(+)</text>
        <dbReference type="Rhea" id="RHEA:63016"/>
        <dbReference type="ChEBI" id="CHEBI:15377"/>
        <dbReference type="ChEBI" id="CHEBI:28938"/>
        <dbReference type="ChEBI" id="CHEBI:32395"/>
        <dbReference type="ChEBI" id="CHEBI:137830"/>
    </reaction>
    <physiologicalReaction direction="left-to-right" evidence="17">
        <dbReference type="Rhea" id="RHEA:63017"/>
    </physiologicalReaction>
</comment>
<evidence type="ECO:0000256" key="17">
    <source>
        <dbReference type="ARBA" id="ARBA00051200"/>
    </source>
</evidence>
<evidence type="ECO:0000256" key="1">
    <source>
        <dbReference type="ARBA" id="ARBA00000208"/>
    </source>
</evidence>
<protein>
    <recommendedName>
        <fullName evidence="34">Fatty-acid amide hydrolase 1</fullName>
        <ecNumber evidence="3">3.5.1.99</ecNumber>
    </recommendedName>
    <alternativeName>
        <fullName evidence="37">Anandamide amidohydrolase 1</fullName>
    </alternativeName>
    <alternativeName>
        <fullName evidence="35">Fatty acid ester hydrolase</fullName>
    </alternativeName>
    <alternativeName>
        <fullName evidence="36">Oleamide hydrolase 1</fullName>
    </alternativeName>
</protein>
<dbReference type="GO" id="GO:0017064">
    <property type="term" value="F:fatty acid amide hydrolase activity"/>
    <property type="evidence" value="ECO:0007669"/>
    <property type="project" value="UniProtKB-EC"/>
</dbReference>
<evidence type="ECO:0000256" key="5">
    <source>
        <dbReference type="ARBA" id="ARBA00022801"/>
    </source>
</evidence>
<dbReference type="Proteomes" id="UP001318040">
    <property type="component" value="Chromosome 35"/>
</dbReference>
<dbReference type="PROSITE" id="PS00571">
    <property type="entry name" value="AMIDASES"/>
    <property type="match status" value="1"/>
</dbReference>
<evidence type="ECO:0000256" key="30">
    <source>
        <dbReference type="ARBA" id="ARBA00052709"/>
    </source>
</evidence>
<evidence type="ECO:0000256" key="3">
    <source>
        <dbReference type="ARBA" id="ARBA00012112"/>
    </source>
</evidence>
<dbReference type="GO" id="GO:0009062">
    <property type="term" value="P:fatty acid catabolic process"/>
    <property type="evidence" value="ECO:0007669"/>
    <property type="project" value="TreeGrafter"/>
</dbReference>
<comment type="catalytic activity">
    <reaction evidence="23">
        <text>N-(9Z-octadecenoyl)-taurine + H2O = taurine + (9Z)-octadecenoate</text>
        <dbReference type="Rhea" id="RHEA:63148"/>
        <dbReference type="ChEBI" id="CHEBI:15377"/>
        <dbReference type="ChEBI" id="CHEBI:30823"/>
        <dbReference type="ChEBI" id="CHEBI:146191"/>
        <dbReference type="ChEBI" id="CHEBI:507393"/>
    </reaction>
    <physiologicalReaction direction="left-to-right" evidence="23">
        <dbReference type="Rhea" id="RHEA:63149"/>
    </physiologicalReaction>
</comment>
<dbReference type="CTD" id="2166"/>
<gene>
    <name evidence="43" type="primary">FAAH</name>
</gene>
<comment type="catalytic activity">
    <reaction evidence="30">
        <text>N-(5Z,8Z,11Z,14Z)-eicosatetraenoyl-glycine + H2O = (5Z,8Z,11Z,14Z)-eicosatetraenoate + glycine</text>
        <dbReference type="Rhea" id="RHEA:64108"/>
        <dbReference type="ChEBI" id="CHEBI:15377"/>
        <dbReference type="ChEBI" id="CHEBI:32395"/>
        <dbReference type="ChEBI" id="CHEBI:57305"/>
        <dbReference type="ChEBI" id="CHEBI:59002"/>
    </reaction>
    <physiologicalReaction direction="left-to-right" evidence="30">
        <dbReference type="Rhea" id="RHEA:64109"/>
    </physiologicalReaction>
</comment>
<dbReference type="FunFam" id="3.90.1300.10:FF:000001">
    <property type="entry name" value="Fatty-acid amide hydrolase 1"/>
    <property type="match status" value="1"/>
</dbReference>
<evidence type="ECO:0000256" key="25">
    <source>
        <dbReference type="ARBA" id="ARBA00052426"/>
    </source>
</evidence>
<comment type="catalytic activity">
    <reaction evidence="22">
        <text>N-docosanoyl-taurine + H2O = docosanoate + taurine</text>
        <dbReference type="Rhea" id="RHEA:63156"/>
        <dbReference type="ChEBI" id="CHEBI:15377"/>
        <dbReference type="ChEBI" id="CHEBI:23858"/>
        <dbReference type="ChEBI" id="CHEBI:146196"/>
        <dbReference type="ChEBI" id="CHEBI:507393"/>
    </reaction>
    <physiologicalReaction direction="left-to-right" evidence="22">
        <dbReference type="Rhea" id="RHEA:63157"/>
    </physiologicalReaction>
</comment>
<evidence type="ECO:0000256" key="11">
    <source>
        <dbReference type="ARBA" id="ARBA00048606"/>
    </source>
</evidence>
<feature type="binding site" evidence="39">
    <location>
        <position position="205"/>
    </location>
    <ligand>
        <name>substrate</name>
    </ligand>
</feature>
<keyword evidence="6" id="KW-0442">Lipid degradation</keyword>
<evidence type="ECO:0000313" key="42">
    <source>
        <dbReference type="Proteomes" id="UP001318040"/>
    </source>
</evidence>
<comment type="catalytic activity">
    <reaction evidence="25">
        <text>(9Z,12Z)-octadecadienamide + H2O = (9Z,12Z)-octadecadienoate + NH4(+)</text>
        <dbReference type="Rhea" id="RHEA:63020"/>
        <dbReference type="ChEBI" id="CHEBI:15377"/>
        <dbReference type="ChEBI" id="CHEBI:28938"/>
        <dbReference type="ChEBI" id="CHEBI:30245"/>
        <dbReference type="ChEBI" id="CHEBI:82984"/>
    </reaction>
    <physiologicalReaction direction="left-to-right" evidence="25">
        <dbReference type="Rhea" id="RHEA:63021"/>
    </physiologicalReaction>
</comment>
<comment type="catalytic activity">
    <reaction evidence="28">
        <text>N-(15Z-tetracosenoyl)-taurine + H2O = (15Z)-tetracosenoate + taurine</text>
        <dbReference type="Rhea" id="RHEA:63160"/>
        <dbReference type="ChEBI" id="CHEBI:15377"/>
        <dbReference type="ChEBI" id="CHEBI:32392"/>
        <dbReference type="ChEBI" id="CHEBI:146198"/>
        <dbReference type="ChEBI" id="CHEBI:507393"/>
    </reaction>
    <physiologicalReaction direction="left-to-right" evidence="28">
        <dbReference type="Rhea" id="RHEA:63161"/>
    </physiologicalReaction>
</comment>
<evidence type="ECO:0000256" key="40">
    <source>
        <dbReference type="SAM" id="Phobius"/>
    </source>
</evidence>
<dbReference type="InterPro" id="IPR023631">
    <property type="entry name" value="Amidase_dom"/>
</dbReference>
<keyword evidence="42" id="KW-1185">Reference proteome</keyword>
<evidence type="ECO:0000256" key="20">
    <source>
        <dbReference type="ARBA" id="ARBA00051454"/>
    </source>
</evidence>
<dbReference type="EC" id="3.5.1.99" evidence="3"/>
<comment type="catalytic activity">
    <reaction evidence="18">
        <text>(11Z)-eicosenamide + H2O = (11Z)-eicosenoate + NH4(+)</text>
        <dbReference type="Rhea" id="RHEA:63120"/>
        <dbReference type="ChEBI" id="CHEBI:15377"/>
        <dbReference type="ChEBI" id="CHEBI:28938"/>
        <dbReference type="ChEBI" id="CHEBI:32426"/>
        <dbReference type="ChEBI" id="CHEBI:146167"/>
    </reaction>
    <physiologicalReaction direction="left-to-right" evidence="18">
        <dbReference type="Rhea" id="RHEA:63121"/>
    </physiologicalReaction>
</comment>
<feature type="active site" description="Acyl-ester intermediate" evidence="38">
    <location>
        <position position="255"/>
    </location>
</feature>
<reference evidence="43" key="1">
    <citation type="submission" date="2025-08" db="UniProtKB">
        <authorList>
            <consortium name="RefSeq"/>
        </authorList>
    </citation>
    <scope>IDENTIFICATION</scope>
    <source>
        <tissue evidence="43">Sperm</tissue>
    </source>
</reference>
<dbReference type="Gene3D" id="3.90.1300.10">
    <property type="entry name" value="Amidase signature (AS) domain"/>
    <property type="match status" value="1"/>
</dbReference>
<feature type="active site" description="Charge relay system" evidence="38">
    <location>
        <position position="231"/>
    </location>
</feature>
<dbReference type="SUPFAM" id="SSF75304">
    <property type="entry name" value="Amidase signature (AS) enzymes"/>
    <property type="match status" value="1"/>
</dbReference>
<evidence type="ECO:0000256" key="4">
    <source>
        <dbReference type="ARBA" id="ARBA00022553"/>
    </source>
</evidence>
<comment type="catalytic activity">
    <reaction evidence="21">
        <text>N-tetracosanoyl-taurine + H2O = tetracosanoate + taurine</text>
        <dbReference type="Rhea" id="RHEA:63140"/>
        <dbReference type="ChEBI" id="CHEBI:15377"/>
        <dbReference type="ChEBI" id="CHEBI:31014"/>
        <dbReference type="ChEBI" id="CHEBI:132049"/>
        <dbReference type="ChEBI" id="CHEBI:507393"/>
    </reaction>
    <physiologicalReaction direction="left-to-right" evidence="21">
        <dbReference type="Rhea" id="RHEA:63141"/>
    </physiologicalReaction>
</comment>
<evidence type="ECO:0000256" key="33">
    <source>
        <dbReference type="ARBA" id="ARBA00052906"/>
    </source>
</evidence>
<evidence type="ECO:0000256" key="12">
    <source>
        <dbReference type="ARBA" id="ARBA00050294"/>
    </source>
</evidence>
<evidence type="ECO:0000256" key="22">
    <source>
        <dbReference type="ARBA" id="ARBA00051914"/>
    </source>
</evidence>
<evidence type="ECO:0000256" key="21">
    <source>
        <dbReference type="ARBA" id="ARBA00051492"/>
    </source>
</evidence>
<comment type="catalytic activity">
    <reaction evidence="33">
        <text>(15Z)-tetracosenamide + H2O = (15Z)-tetracosenoate + NH4(+)</text>
        <dbReference type="Rhea" id="RHEA:63028"/>
        <dbReference type="ChEBI" id="CHEBI:15377"/>
        <dbReference type="ChEBI" id="CHEBI:28938"/>
        <dbReference type="ChEBI" id="CHEBI:32392"/>
        <dbReference type="ChEBI" id="CHEBI:146166"/>
    </reaction>
    <physiologicalReaction direction="left-to-right" evidence="33">
        <dbReference type="Rhea" id="RHEA:63029"/>
    </physiologicalReaction>
</comment>
<evidence type="ECO:0000256" key="13">
    <source>
        <dbReference type="ARBA" id="ARBA00050403"/>
    </source>
</evidence>
<comment type="catalytic activity">
    <reaction evidence="16">
        <text>N-(15Z-tetracosenoyl)-ethanolamine + H2O = (15Z)-tetracosenoate + ethanolamine</text>
        <dbReference type="Rhea" id="RHEA:63144"/>
        <dbReference type="ChEBI" id="CHEBI:15377"/>
        <dbReference type="ChEBI" id="CHEBI:32392"/>
        <dbReference type="ChEBI" id="CHEBI:57603"/>
        <dbReference type="ChEBI" id="CHEBI:146187"/>
    </reaction>
    <physiologicalReaction direction="left-to-right" evidence="16">
        <dbReference type="Rhea" id="RHEA:63145"/>
    </physiologicalReaction>
</comment>
<comment type="catalytic activity">
    <reaction evidence="19">
        <text>N-(9Z-hexadecenoyl) ethanolamine + H2O = (9Z)-hexadecenoate + ethanolamine</text>
        <dbReference type="Rhea" id="RHEA:35563"/>
        <dbReference type="ChEBI" id="CHEBI:15377"/>
        <dbReference type="ChEBI" id="CHEBI:32372"/>
        <dbReference type="ChEBI" id="CHEBI:57603"/>
        <dbReference type="ChEBI" id="CHEBI:71465"/>
    </reaction>
    <physiologicalReaction direction="left-to-right" evidence="19">
        <dbReference type="Rhea" id="RHEA:35564"/>
    </physiologicalReaction>
</comment>
<evidence type="ECO:0000256" key="7">
    <source>
        <dbReference type="ARBA" id="ARBA00023098"/>
    </source>
</evidence>
<dbReference type="PIRSF" id="PIRSF001221">
    <property type="entry name" value="Amidase_fungi"/>
    <property type="match status" value="1"/>
</dbReference>
<evidence type="ECO:0000256" key="35">
    <source>
        <dbReference type="ARBA" id="ARBA00077111"/>
    </source>
</evidence>
<keyword evidence="40" id="KW-1133">Transmembrane helix</keyword>
<feature type="active site" description="Charge relay system" evidence="38">
    <location>
        <position position="156"/>
    </location>
</feature>
<dbReference type="Pfam" id="PF01425">
    <property type="entry name" value="Amidase"/>
    <property type="match status" value="1"/>
</dbReference>
<evidence type="ECO:0000256" key="37">
    <source>
        <dbReference type="ARBA" id="ARBA00077216"/>
    </source>
</evidence>
<evidence type="ECO:0000256" key="38">
    <source>
        <dbReference type="PIRSR" id="PIRSR001221-1"/>
    </source>
</evidence>
<evidence type="ECO:0000256" key="28">
    <source>
        <dbReference type="ARBA" id="ARBA00052514"/>
    </source>
</evidence>
<evidence type="ECO:0000256" key="14">
    <source>
        <dbReference type="ARBA" id="ARBA00050481"/>
    </source>
</evidence>
<comment type="catalytic activity">
    <reaction evidence="14">
        <text>1-O-methyl-(5Z,8Z,11Z,14Z)-eicosatetraenoate + H2O = methanol + (5Z,8Z,11Z,14Z)-eicosatetraenoate + H(+)</text>
        <dbReference type="Rhea" id="RHEA:63052"/>
        <dbReference type="ChEBI" id="CHEBI:15377"/>
        <dbReference type="ChEBI" id="CHEBI:15378"/>
        <dbReference type="ChEBI" id="CHEBI:17790"/>
        <dbReference type="ChEBI" id="CHEBI:32395"/>
        <dbReference type="ChEBI" id="CHEBI:78033"/>
    </reaction>
    <physiologicalReaction direction="left-to-right" evidence="14">
        <dbReference type="Rhea" id="RHEA:63053"/>
    </physiologicalReaction>
</comment>
<evidence type="ECO:0000259" key="41">
    <source>
        <dbReference type="Pfam" id="PF01425"/>
    </source>
</evidence>
<comment type="catalytic activity">
    <reaction evidence="11">
        <text>N-(5Z,8Z,11Z,14Z-eicosatetraenoyl)-ethanolamine + H2O = ethanolamine + (5Z,8Z,11Z,14Z)-eicosatetraenoate</text>
        <dbReference type="Rhea" id="RHEA:26136"/>
        <dbReference type="ChEBI" id="CHEBI:2700"/>
        <dbReference type="ChEBI" id="CHEBI:15377"/>
        <dbReference type="ChEBI" id="CHEBI:32395"/>
        <dbReference type="ChEBI" id="CHEBI:57603"/>
        <dbReference type="EC" id="3.5.1.99"/>
    </reaction>
    <physiologicalReaction direction="left-to-right" evidence="11">
        <dbReference type="Rhea" id="RHEA:26137"/>
    </physiologicalReaction>
</comment>
<evidence type="ECO:0000313" key="43">
    <source>
        <dbReference type="RefSeq" id="XP_032821859.1"/>
    </source>
</evidence>
<dbReference type="GO" id="GO:0004040">
    <property type="term" value="F:amidase activity"/>
    <property type="evidence" value="ECO:0007669"/>
    <property type="project" value="TreeGrafter"/>
</dbReference>
<feature type="binding site" evidence="39">
    <location>
        <position position="231"/>
    </location>
    <ligand>
        <name>substrate</name>
    </ligand>
</feature>
<evidence type="ECO:0000256" key="39">
    <source>
        <dbReference type="PIRSR" id="PIRSR001221-2"/>
    </source>
</evidence>
<feature type="binding site" evidence="39">
    <location>
        <begin position="252"/>
        <end position="255"/>
    </location>
    <ligand>
        <name>substrate</name>
    </ligand>
</feature>
<name>A0AAJ7TPW5_PETMA</name>
<evidence type="ECO:0000256" key="6">
    <source>
        <dbReference type="ARBA" id="ARBA00022963"/>
    </source>
</evidence>
<evidence type="ECO:0000256" key="9">
    <source>
        <dbReference type="ARBA" id="ARBA00047476"/>
    </source>
</evidence>
<dbReference type="KEGG" id="pmrn:116948835"/>
<comment type="catalytic activity">
    <reaction evidence="10">
        <text>N-(9Z-octadecenoyl) ethanolamine + H2O = ethanolamine + (9Z)-octadecenoate</text>
        <dbReference type="Rhea" id="RHEA:45060"/>
        <dbReference type="ChEBI" id="CHEBI:15377"/>
        <dbReference type="ChEBI" id="CHEBI:30823"/>
        <dbReference type="ChEBI" id="CHEBI:57603"/>
        <dbReference type="ChEBI" id="CHEBI:71466"/>
    </reaction>
    <physiologicalReaction direction="left-to-right" evidence="10">
        <dbReference type="Rhea" id="RHEA:45061"/>
    </physiologicalReaction>
</comment>
<evidence type="ECO:0000256" key="10">
    <source>
        <dbReference type="ARBA" id="ARBA00048052"/>
    </source>
</evidence>
<comment type="catalytic activity">
    <reaction evidence="9">
        <text>2-(5Z,8Z,11Z,14Z-eicosatetraenoyl)-glycerol + H2O = glycerol + (5Z,8Z,11Z,14Z)-eicosatetraenoate + H(+)</text>
        <dbReference type="Rhea" id="RHEA:26132"/>
        <dbReference type="ChEBI" id="CHEBI:15377"/>
        <dbReference type="ChEBI" id="CHEBI:15378"/>
        <dbReference type="ChEBI" id="CHEBI:17754"/>
        <dbReference type="ChEBI" id="CHEBI:32395"/>
        <dbReference type="ChEBI" id="CHEBI:52392"/>
    </reaction>
    <physiologicalReaction direction="left-to-right" evidence="9">
        <dbReference type="Rhea" id="RHEA:26133"/>
    </physiologicalReaction>
</comment>
<comment type="catalytic activity">
    <reaction evidence="8">
        <text>(9Z)-octadecenoate + glycine = N-(9Z-octadecenoyl)glycine + H2O</text>
        <dbReference type="Rhea" id="RHEA:51316"/>
        <dbReference type="ChEBI" id="CHEBI:15377"/>
        <dbReference type="ChEBI" id="CHEBI:30823"/>
        <dbReference type="ChEBI" id="CHEBI:57305"/>
        <dbReference type="ChEBI" id="CHEBI:133992"/>
    </reaction>
    <physiologicalReaction direction="right-to-left" evidence="8">
        <dbReference type="Rhea" id="RHEA:51318"/>
    </physiologicalReaction>
</comment>
<evidence type="ECO:0000256" key="15">
    <source>
        <dbReference type="ARBA" id="ARBA00050766"/>
    </source>
</evidence>
<evidence type="ECO:0000256" key="26">
    <source>
        <dbReference type="ARBA" id="ARBA00052458"/>
    </source>
</evidence>
<comment type="catalytic activity">
    <reaction evidence="26">
        <text>N-docosanoyl-ethanolamine + H2O = docosanoate + ethanolamine</text>
        <dbReference type="Rhea" id="RHEA:63128"/>
        <dbReference type="ChEBI" id="CHEBI:15377"/>
        <dbReference type="ChEBI" id="CHEBI:23858"/>
        <dbReference type="ChEBI" id="CHEBI:57603"/>
        <dbReference type="ChEBI" id="CHEBI:146186"/>
    </reaction>
    <physiologicalReaction direction="left-to-right" evidence="26">
        <dbReference type="Rhea" id="RHEA:63129"/>
    </physiologicalReaction>
</comment>
<comment type="catalytic activity">
    <reaction evidence="20">
        <text>N-octadecanoyl ethanolamine + H2O = octadecanoate + ethanolamine</text>
        <dbReference type="Rhea" id="RHEA:63124"/>
        <dbReference type="ChEBI" id="CHEBI:15377"/>
        <dbReference type="ChEBI" id="CHEBI:25629"/>
        <dbReference type="ChEBI" id="CHEBI:57603"/>
        <dbReference type="ChEBI" id="CHEBI:85299"/>
    </reaction>
    <physiologicalReaction direction="left-to-right" evidence="20">
        <dbReference type="Rhea" id="RHEA:63125"/>
    </physiologicalReaction>
</comment>
<evidence type="ECO:0000256" key="31">
    <source>
        <dbReference type="ARBA" id="ARBA00052818"/>
    </source>
</evidence>
<evidence type="ECO:0000256" key="34">
    <source>
        <dbReference type="ARBA" id="ARBA00073178"/>
    </source>
</evidence>